<dbReference type="STRING" id="1064592.G0VBX8"/>
<dbReference type="KEGG" id="ncs:NCAS_0B03710"/>
<dbReference type="GO" id="GO:0004623">
    <property type="term" value="F:phospholipase A2 activity"/>
    <property type="evidence" value="ECO:0007669"/>
    <property type="project" value="TreeGrafter"/>
</dbReference>
<dbReference type="OMA" id="YGQYDFM"/>
<dbReference type="EMBL" id="HE576753">
    <property type="protein sequence ID" value="CCC68455.1"/>
    <property type="molecule type" value="Genomic_DNA"/>
</dbReference>
<dbReference type="SUPFAM" id="SSF53474">
    <property type="entry name" value="alpha/beta-Hydrolases"/>
    <property type="match status" value="1"/>
</dbReference>
<proteinExistence type="predicted"/>
<reference evidence="2 3" key="1">
    <citation type="journal article" date="2011" name="Proc. Natl. Acad. Sci. U.S.A.">
        <title>Evolutionary erosion of yeast sex chromosomes by mating-type switching accidents.</title>
        <authorList>
            <person name="Gordon J.L."/>
            <person name="Armisen D."/>
            <person name="Proux-Wera E."/>
            <person name="Oheigeartaigh S.S."/>
            <person name="Byrne K.P."/>
            <person name="Wolfe K.H."/>
        </authorList>
    </citation>
    <scope>NUCLEOTIDE SEQUENCE [LARGE SCALE GENOMIC DNA]</scope>
    <source>
        <strain evidence="3">ATCC 76901 / BCRC 22586 / CBS 4309 / NBRC 1992 / NRRL Y-12630</strain>
    </source>
</reference>
<accession>G0VBX8</accession>
<reference key="2">
    <citation type="submission" date="2011-08" db="EMBL/GenBank/DDBJ databases">
        <title>Genome sequence of Naumovozyma castellii.</title>
        <authorList>
            <person name="Gordon J.L."/>
            <person name="Armisen D."/>
            <person name="Proux-Wera E."/>
            <person name="OhEigeartaigh S.S."/>
            <person name="Byrne K.P."/>
            <person name="Wolfe K.H."/>
        </authorList>
    </citation>
    <scope>NUCLEOTIDE SEQUENCE</scope>
    <source>
        <strain>Type strain:CBS 4309</strain>
    </source>
</reference>
<dbReference type="PANTHER" id="PTHR42886:SF23">
    <property type="entry name" value="1-ACYLGLYCEROL-3-PHOSPHATE O-ACYLTRANSFERASE ICT1-RELATED"/>
    <property type="match status" value="1"/>
</dbReference>
<name>G0VBX8_NAUCA</name>
<dbReference type="GO" id="GO:0005743">
    <property type="term" value="C:mitochondrial inner membrane"/>
    <property type="evidence" value="ECO:0007669"/>
    <property type="project" value="TreeGrafter"/>
</dbReference>
<evidence type="ECO:0000259" key="1">
    <source>
        <dbReference type="Pfam" id="PF00561"/>
    </source>
</evidence>
<dbReference type="GeneID" id="96902014"/>
<dbReference type="GO" id="GO:0006654">
    <property type="term" value="P:phosphatidic acid biosynthetic process"/>
    <property type="evidence" value="ECO:0007669"/>
    <property type="project" value="EnsemblFungi"/>
</dbReference>
<feature type="domain" description="AB hydrolase-1" evidence="1">
    <location>
        <begin position="112"/>
        <end position="417"/>
    </location>
</feature>
<evidence type="ECO:0000313" key="2">
    <source>
        <dbReference type="EMBL" id="CCC68455.1"/>
    </source>
</evidence>
<dbReference type="GO" id="GO:0042171">
    <property type="term" value="F:lysophosphatidic acid acyltransferase activity"/>
    <property type="evidence" value="ECO:0007669"/>
    <property type="project" value="EnsemblFungi"/>
</dbReference>
<evidence type="ECO:0000313" key="3">
    <source>
        <dbReference type="Proteomes" id="UP000001640"/>
    </source>
</evidence>
<dbReference type="Gene3D" id="3.40.50.1820">
    <property type="entry name" value="alpha/beta hydrolase"/>
    <property type="match status" value="1"/>
</dbReference>
<dbReference type="GO" id="GO:0055088">
    <property type="term" value="P:lipid homeostasis"/>
    <property type="evidence" value="ECO:0007669"/>
    <property type="project" value="TreeGrafter"/>
</dbReference>
<dbReference type="MEROPS" id="S33.A42"/>
<gene>
    <name evidence="2" type="primary">NCAS0B03710</name>
    <name evidence="2" type="ordered locus">NCAS_0B03710</name>
</gene>
<dbReference type="AlphaFoldDB" id="G0VBX8"/>
<sequence>MYHVPGKQCIRLLHVTQAISRERSLEARIISRVLLSPDQANGATQKRVSTLKLWLSVLKKSYDPERCLAEKQNELMENIHVAGTKENTMIDGVLNQWSFHNSSATAVTTPTLLLHGYAASSLCFFRTFVPLSRSIKNLYATDLPGNGLSKNKSFFSVMYGNEYMKVKYEENNKFSIKYLNSLKDQTNSIKHSEDYYIDAIREWQLSNNLPKINLVGHSFGGYLSFKYALRYPDNVNKLCLVSPLGVESNLYSVNNSLKENYLYDVDYSDPKSSYYSRNFAIPKSLFEGQFGILRWMGPIGARVCWNYILSSYKRVPSMKYKEYLFHLLFGNAKKLVTSAKTFTNLFTRNLLAKDPIMDSIEKLQCEKLMVMYGQHDWMNKYAGYCLIAKLNNYRSTKDAGYFTEIPEAGHNLILDNPDRFSSSLISFLSK</sequence>
<dbReference type="InParanoid" id="G0VBX8"/>
<dbReference type="InterPro" id="IPR000073">
    <property type="entry name" value="AB_hydrolase_1"/>
</dbReference>
<keyword evidence="3" id="KW-1185">Reference proteome</keyword>
<dbReference type="Proteomes" id="UP000001640">
    <property type="component" value="Chromosome 2"/>
</dbReference>
<dbReference type="FunCoup" id="G0VBX8">
    <property type="interactions" value="262"/>
</dbReference>
<protein>
    <recommendedName>
        <fullName evidence="1">AB hydrolase-1 domain-containing protein</fullName>
    </recommendedName>
</protein>
<dbReference type="eggNOG" id="KOG4409">
    <property type="taxonomic scope" value="Eukaryota"/>
</dbReference>
<dbReference type="HOGENOM" id="CLU_017361_1_1_1"/>
<dbReference type="PANTHER" id="PTHR42886">
    <property type="entry name" value="RE40534P-RELATED"/>
    <property type="match status" value="1"/>
</dbReference>
<organism evidence="2 3">
    <name type="scientific">Naumovozyma castellii</name>
    <name type="common">Yeast</name>
    <name type="synonym">Saccharomyces castellii</name>
    <dbReference type="NCBI Taxonomy" id="27288"/>
    <lineage>
        <taxon>Eukaryota</taxon>
        <taxon>Fungi</taxon>
        <taxon>Dikarya</taxon>
        <taxon>Ascomycota</taxon>
        <taxon>Saccharomycotina</taxon>
        <taxon>Saccharomycetes</taxon>
        <taxon>Saccharomycetales</taxon>
        <taxon>Saccharomycetaceae</taxon>
        <taxon>Naumovozyma</taxon>
    </lineage>
</organism>
<dbReference type="InterPro" id="IPR029058">
    <property type="entry name" value="AB_hydrolase_fold"/>
</dbReference>
<dbReference type="Pfam" id="PF00561">
    <property type="entry name" value="Abhydrolase_1"/>
    <property type="match status" value="1"/>
</dbReference>
<dbReference type="GO" id="GO:0035965">
    <property type="term" value="P:cardiolipin acyl-chain remodeling"/>
    <property type="evidence" value="ECO:0007669"/>
    <property type="project" value="TreeGrafter"/>
</dbReference>
<dbReference type="RefSeq" id="XP_003674828.1">
    <property type="nucleotide sequence ID" value="XM_003674780.1"/>
</dbReference>
<dbReference type="OrthoDB" id="7457040at2759"/>